<feature type="region of interest" description="Disordered" evidence="2">
    <location>
        <begin position="181"/>
        <end position="246"/>
    </location>
</feature>
<feature type="compositionally biased region" description="Basic and acidic residues" evidence="2">
    <location>
        <begin position="196"/>
        <end position="219"/>
    </location>
</feature>
<dbReference type="PROSITE" id="PS51038">
    <property type="entry name" value="BAH"/>
    <property type="match status" value="1"/>
</dbReference>
<evidence type="ECO:0008006" key="7">
    <source>
        <dbReference type="Google" id="ProtNLM"/>
    </source>
</evidence>
<dbReference type="AlphaFoldDB" id="A0AAV0M609"/>
<dbReference type="Gene3D" id="3.30.70.330">
    <property type="match status" value="1"/>
</dbReference>
<feature type="domain" description="RRM" evidence="3">
    <location>
        <begin position="275"/>
        <end position="358"/>
    </location>
</feature>
<dbReference type="EMBL" id="CAMGYJ010000007">
    <property type="protein sequence ID" value="CAI0441281.1"/>
    <property type="molecule type" value="Genomic_DNA"/>
</dbReference>
<keyword evidence="6" id="KW-1185">Reference proteome</keyword>
<organism evidence="5 6">
    <name type="scientific">Linum tenue</name>
    <dbReference type="NCBI Taxonomy" id="586396"/>
    <lineage>
        <taxon>Eukaryota</taxon>
        <taxon>Viridiplantae</taxon>
        <taxon>Streptophyta</taxon>
        <taxon>Embryophyta</taxon>
        <taxon>Tracheophyta</taxon>
        <taxon>Spermatophyta</taxon>
        <taxon>Magnoliopsida</taxon>
        <taxon>eudicotyledons</taxon>
        <taxon>Gunneridae</taxon>
        <taxon>Pentapetalae</taxon>
        <taxon>rosids</taxon>
        <taxon>fabids</taxon>
        <taxon>Malpighiales</taxon>
        <taxon>Linaceae</taxon>
        <taxon>Linum</taxon>
    </lineage>
</organism>
<accession>A0AAV0M609</accession>
<comment type="caution">
    <text evidence="5">The sequence shown here is derived from an EMBL/GenBank/DDBJ whole genome shotgun (WGS) entry which is preliminary data.</text>
</comment>
<dbReference type="FunFam" id="2.30.30.490:FF:000017">
    <property type="entry name" value="Bromo-adjacent homology (BAH) domain-containing protein"/>
    <property type="match status" value="1"/>
</dbReference>
<evidence type="ECO:0000259" key="4">
    <source>
        <dbReference type="PROSITE" id="PS51038"/>
    </source>
</evidence>
<dbReference type="InterPro" id="IPR000504">
    <property type="entry name" value="RRM_dom"/>
</dbReference>
<keyword evidence="1" id="KW-0694">RNA-binding</keyword>
<dbReference type="CDD" id="cd00590">
    <property type="entry name" value="RRM_SF"/>
    <property type="match status" value="1"/>
</dbReference>
<dbReference type="Pfam" id="PF01426">
    <property type="entry name" value="BAH"/>
    <property type="match status" value="1"/>
</dbReference>
<sequence length="440" mass="50425">MAEVDEPSRNEFQWLQKRSMGGKNNDVQFYESFMYDGMKYRLYDSVYMYRADCDEPEIGKLVRLWETPQGRKLCTILWYFRPRDITYYLRGETFLENELLLAAGVGVGLSDVNPVEAIAGKCKVVCTSSDRRNRQPLEEEIIGADYVFHRAFDVGSCEIVEKMDNKIAKVETKYLFNRESRRTKPSTITRTVENSKSSKDVPKNKEGLKKRKLEGEHNRLASAKLPKPSPVQSTDERKRVDNQGSEAISIEERRSRWCKEQPWDEAMEDGYENGSLVLLLNLEPSYTSDEVKELIKDALKENCSAKMVQRTALSSPNFGQAFVKFSSKEVAGRVVAKLDRHCLVLPGGRVLVARLASSAFKGKQSPFFGHFGIDKLKHQTHRDKREAVSTSHCSQPNTIEHEMAIDWAVHQARVNLTWEAIHKQQGEELKVLIDRFKSTE</sequence>
<dbReference type="GO" id="GO:0003723">
    <property type="term" value="F:RNA binding"/>
    <property type="evidence" value="ECO:0007669"/>
    <property type="project" value="UniProtKB-UniRule"/>
</dbReference>
<feature type="domain" description="BAH" evidence="4">
    <location>
        <begin position="38"/>
        <end position="163"/>
    </location>
</feature>
<reference evidence="5" key="1">
    <citation type="submission" date="2022-08" db="EMBL/GenBank/DDBJ databases">
        <authorList>
            <person name="Gutierrez-Valencia J."/>
        </authorList>
    </citation>
    <scope>NUCLEOTIDE SEQUENCE</scope>
</reference>
<dbReference type="PANTHER" id="PTHR47073:SF2">
    <property type="entry name" value="PROTEIN ANTI-SILENCING 1"/>
    <property type="match status" value="1"/>
</dbReference>
<dbReference type="InterPro" id="IPR043151">
    <property type="entry name" value="BAH_sf"/>
</dbReference>
<dbReference type="InterPro" id="IPR012677">
    <property type="entry name" value="Nucleotide-bd_a/b_plait_sf"/>
</dbReference>
<dbReference type="InterPro" id="IPR035979">
    <property type="entry name" value="RBD_domain_sf"/>
</dbReference>
<dbReference type="InterPro" id="IPR001025">
    <property type="entry name" value="BAH_dom"/>
</dbReference>
<dbReference type="GO" id="GO:0003682">
    <property type="term" value="F:chromatin binding"/>
    <property type="evidence" value="ECO:0007669"/>
    <property type="project" value="InterPro"/>
</dbReference>
<evidence type="ECO:0000313" key="5">
    <source>
        <dbReference type="EMBL" id="CAI0441281.1"/>
    </source>
</evidence>
<dbReference type="Gene3D" id="2.30.30.490">
    <property type="match status" value="1"/>
</dbReference>
<evidence type="ECO:0000259" key="3">
    <source>
        <dbReference type="PROSITE" id="PS50102"/>
    </source>
</evidence>
<dbReference type="PANTHER" id="PTHR47073">
    <property type="entry name" value="PROTEIN ANTI-SILENCING 1"/>
    <property type="match status" value="1"/>
</dbReference>
<evidence type="ECO:0000256" key="2">
    <source>
        <dbReference type="SAM" id="MobiDB-lite"/>
    </source>
</evidence>
<gene>
    <name evidence="5" type="ORF">LITE_LOCUS26813</name>
</gene>
<evidence type="ECO:0000313" key="6">
    <source>
        <dbReference type="Proteomes" id="UP001154282"/>
    </source>
</evidence>
<proteinExistence type="predicted"/>
<dbReference type="PROSITE" id="PS50102">
    <property type="entry name" value="RRM"/>
    <property type="match status" value="1"/>
</dbReference>
<dbReference type="SUPFAM" id="SSF54928">
    <property type="entry name" value="RNA-binding domain, RBD"/>
    <property type="match status" value="1"/>
</dbReference>
<feature type="compositionally biased region" description="Polar residues" evidence="2">
    <location>
        <begin position="185"/>
        <end position="195"/>
    </location>
</feature>
<evidence type="ECO:0000256" key="1">
    <source>
        <dbReference type="PROSITE-ProRule" id="PRU00176"/>
    </source>
</evidence>
<dbReference type="Proteomes" id="UP001154282">
    <property type="component" value="Unassembled WGS sequence"/>
</dbReference>
<protein>
    <recommendedName>
        <fullName evidence="7">BAH domain-containing protein</fullName>
    </recommendedName>
</protein>
<name>A0AAV0M609_9ROSI</name>